<evidence type="ECO:0000313" key="3">
    <source>
        <dbReference type="Proteomes" id="UP000006591"/>
    </source>
</evidence>
<reference evidence="2" key="2">
    <citation type="submission" date="2018-04" db="EMBL/GenBank/DDBJ databases">
        <title>OnivRS2 (Oryza nivara Reference Sequence Version 2).</title>
        <authorList>
            <person name="Zhang J."/>
            <person name="Kudrna D."/>
            <person name="Lee S."/>
            <person name="Talag J."/>
            <person name="Rajasekar S."/>
            <person name="Welchert J."/>
            <person name="Hsing Y.-I."/>
            <person name="Wing R.A."/>
        </authorList>
    </citation>
    <scope>NUCLEOTIDE SEQUENCE [LARGE SCALE GENOMIC DNA]</scope>
</reference>
<accession>A0A0E0INY6</accession>
<protein>
    <submittedName>
        <fullName evidence="2">Uncharacterized protein</fullName>
    </submittedName>
</protein>
<dbReference type="HOGENOM" id="CLU_2337190_0_0_1"/>
<feature type="region of interest" description="Disordered" evidence="1">
    <location>
        <begin position="1"/>
        <end position="34"/>
    </location>
</feature>
<dbReference type="Proteomes" id="UP000006591">
    <property type="component" value="Chromosome 10"/>
</dbReference>
<name>A0A0E0INY6_ORYNI</name>
<evidence type="ECO:0000313" key="2">
    <source>
        <dbReference type="EnsemblPlants" id="ONIVA10G00720.1"/>
    </source>
</evidence>
<organism evidence="2">
    <name type="scientific">Oryza nivara</name>
    <name type="common">Indian wild rice</name>
    <name type="synonym">Oryza sativa f. spontanea</name>
    <dbReference type="NCBI Taxonomy" id="4536"/>
    <lineage>
        <taxon>Eukaryota</taxon>
        <taxon>Viridiplantae</taxon>
        <taxon>Streptophyta</taxon>
        <taxon>Embryophyta</taxon>
        <taxon>Tracheophyta</taxon>
        <taxon>Spermatophyta</taxon>
        <taxon>Magnoliopsida</taxon>
        <taxon>Liliopsida</taxon>
        <taxon>Poales</taxon>
        <taxon>Poaceae</taxon>
        <taxon>BOP clade</taxon>
        <taxon>Oryzoideae</taxon>
        <taxon>Oryzeae</taxon>
        <taxon>Oryzinae</taxon>
        <taxon>Oryza</taxon>
    </lineage>
</organism>
<dbReference type="Gramene" id="ONIVA10G00720.1">
    <property type="protein sequence ID" value="ONIVA10G00720.1"/>
    <property type="gene ID" value="ONIVA10G00720"/>
</dbReference>
<dbReference type="EnsemblPlants" id="ONIVA10G00720.1">
    <property type="protein sequence ID" value="ONIVA10G00720.1"/>
    <property type="gene ID" value="ONIVA10G00720"/>
</dbReference>
<evidence type="ECO:0000256" key="1">
    <source>
        <dbReference type="SAM" id="MobiDB-lite"/>
    </source>
</evidence>
<reference evidence="2" key="1">
    <citation type="submission" date="2015-04" db="UniProtKB">
        <authorList>
            <consortium name="EnsemblPlants"/>
        </authorList>
    </citation>
    <scope>IDENTIFICATION</scope>
    <source>
        <strain evidence="2">SL10</strain>
    </source>
</reference>
<keyword evidence="3" id="KW-1185">Reference proteome</keyword>
<dbReference type="AlphaFoldDB" id="A0A0E0INY6"/>
<sequence length="98" mass="10339">MADLSMAKLGDGGELTLGPPYQATVGGGGEPQPTKGVCIGMVMASVRAMMTLTTRSLGSDEGEPPPSSSWHLVLAWMMKGCHGSRWWGNVTEGRWSSD</sequence>
<proteinExistence type="predicted"/>